<evidence type="ECO:0000313" key="4">
    <source>
        <dbReference type="Proteomes" id="UP001235343"/>
    </source>
</evidence>
<protein>
    <submittedName>
        <fullName evidence="3">Stage II sporulation protein P</fullName>
    </submittedName>
</protein>
<evidence type="ECO:0000256" key="1">
    <source>
        <dbReference type="SAM" id="MobiDB-lite"/>
    </source>
</evidence>
<organism evidence="3 4">
    <name type="scientific">Aquibacillus rhizosphaerae</name>
    <dbReference type="NCBI Taxonomy" id="3051431"/>
    <lineage>
        <taxon>Bacteria</taxon>
        <taxon>Bacillati</taxon>
        <taxon>Bacillota</taxon>
        <taxon>Bacilli</taxon>
        <taxon>Bacillales</taxon>
        <taxon>Bacillaceae</taxon>
        <taxon>Aquibacillus</taxon>
    </lineage>
</organism>
<accession>A0ABT7L6I2</accession>
<dbReference type="SUPFAM" id="SSF53187">
    <property type="entry name" value="Zn-dependent exopeptidases"/>
    <property type="match status" value="1"/>
</dbReference>
<gene>
    <name evidence="3" type="ORF">QQS35_13635</name>
</gene>
<reference evidence="3 4" key="1">
    <citation type="submission" date="2023-06" db="EMBL/GenBank/DDBJ databases">
        <title>Aquibacillus rhizosphaerae LR5S19.</title>
        <authorList>
            <person name="Sun J.-Q."/>
        </authorList>
    </citation>
    <scope>NUCLEOTIDE SEQUENCE [LARGE SCALE GENOMIC DNA]</scope>
    <source>
        <strain evidence="3 4">LR5S19</strain>
    </source>
</reference>
<keyword evidence="2" id="KW-0812">Transmembrane</keyword>
<dbReference type="NCBIfam" id="TIGR02867">
    <property type="entry name" value="spore_II_P"/>
    <property type="match status" value="1"/>
</dbReference>
<feature type="compositionally biased region" description="Acidic residues" evidence="1">
    <location>
        <begin position="154"/>
        <end position="169"/>
    </location>
</feature>
<evidence type="ECO:0000313" key="3">
    <source>
        <dbReference type="EMBL" id="MDL4841484.1"/>
    </source>
</evidence>
<keyword evidence="2" id="KW-0472">Membrane</keyword>
<keyword evidence="2" id="KW-1133">Transmembrane helix</keyword>
<evidence type="ECO:0000256" key="2">
    <source>
        <dbReference type="SAM" id="Phobius"/>
    </source>
</evidence>
<dbReference type="Proteomes" id="UP001235343">
    <property type="component" value="Unassembled WGS sequence"/>
</dbReference>
<sequence length="396" mass="44767">MNKPNINSVREIIIRSKPWKKLTILIASVLALFIFIGLLTTIQPAYRLYSSTISEWTSQIQGSSFLYLLRMENKSFDQAFPEDKESIDLSYLVFEMATSVKPNDARSLLGRELPGFEAYDRQILIAGEGTDYTNLTAESTPPLEVVLEDREADMPDDDTDGTTEEEDVPNDSAEQSTGEREVVFIYSTHNRESFLPHLPKTDEPDNAFHPEVNITKVSEQLAKELKNQGIGSEVDTTDFMTILLENDWNYTTHSYQASKPIVETALANNKDLNFVFDLHRDSTRRDVTTKSINGEDYAKLMFVIGGDNANYERNLKLASELHERLEQRYPGLSRGVEKYGGAGRNGVYNQDVSNNALTIEFGGVDNNMDELYRSAEALAKVFSDYYWDAEKVQGNP</sequence>
<comment type="caution">
    <text evidence="3">The sequence shown here is derived from an EMBL/GenBank/DDBJ whole genome shotgun (WGS) entry which is preliminary data.</text>
</comment>
<feature type="region of interest" description="Disordered" evidence="1">
    <location>
        <begin position="147"/>
        <end position="179"/>
    </location>
</feature>
<dbReference type="InterPro" id="IPR010897">
    <property type="entry name" value="Spore_II_P"/>
</dbReference>
<dbReference type="Pfam" id="PF07454">
    <property type="entry name" value="SpoIIP"/>
    <property type="match status" value="1"/>
</dbReference>
<dbReference type="RefSeq" id="WP_285932770.1">
    <property type="nucleotide sequence ID" value="NZ_JASTZU010000041.1"/>
</dbReference>
<dbReference type="EMBL" id="JASTZU010000041">
    <property type="protein sequence ID" value="MDL4841484.1"/>
    <property type="molecule type" value="Genomic_DNA"/>
</dbReference>
<proteinExistence type="predicted"/>
<feature type="transmembrane region" description="Helical" evidence="2">
    <location>
        <begin position="21"/>
        <end position="42"/>
    </location>
</feature>
<name>A0ABT7L6I2_9BACI</name>
<keyword evidence="4" id="KW-1185">Reference proteome</keyword>